<dbReference type="RefSeq" id="WP_264510491.1">
    <property type="nucleotide sequence ID" value="NZ_JAPDDR010000001.1"/>
</dbReference>
<accession>A0ABT3FXF1</accession>
<sequence>MRSPFAAVILSLSLSGHLLQAAEPTIEIRLIETQGAVPSEATLRAIVESPGAQLMPVIRKELPQDGVVKVSDTTPFRYASEYSDKGEATGFETRNLGPEGEVSLKGVDGGLLEMGFKLGNAWAKAPQIYEVDGVQVVMPVFQSVRTETNLTIKRGEWSFLQVPDGDASVCFAVRVVGTKD</sequence>
<dbReference type="EMBL" id="JAPDDR010000001">
    <property type="protein sequence ID" value="MCW1912255.1"/>
    <property type="molecule type" value="Genomic_DNA"/>
</dbReference>
<keyword evidence="1" id="KW-0732">Signal</keyword>
<feature type="chain" id="PRO_5045288228" evidence="1">
    <location>
        <begin position="22"/>
        <end position="180"/>
    </location>
</feature>
<keyword evidence="3" id="KW-1185">Reference proteome</keyword>
<organism evidence="2 3">
    <name type="scientific">Luteolibacter rhizosphaerae</name>
    <dbReference type="NCBI Taxonomy" id="2989719"/>
    <lineage>
        <taxon>Bacteria</taxon>
        <taxon>Pseudomonadati</taxon>
        <taxon>Verrucomicrobiota</taxon>
        <taxon>Verrucomicrobiia</taxon>
        <taxon>Verrucomicrobiales</taxon>
        <taxon>Verrucomicrobiaceae</taxon>
        <taxon>Luteolibacter</taxon>
    </lineage>
</organism>
<proteinExistence type="predicted"/>
<reference evidence="2" key="1">
    <citation type="submission" date="2022-10" db="EMBL/GenBank/DDBJ databases">
        <title>Luteolibacter sp. GHJ8, whole genome shotgun sequencing project.</title>
        <authorList>
            <person name="Zhao G."/>
            <person name="Shen L."/>
        </authorList>
    </citation>
    <scope>NUCLEOTIDE SEQUENCE</scope>
    <source>
        <strain evidence="2">GHJ8</strain>
    </source>
</reference>
<evidence type="ECO:0000313" key="2">
    <source>
        <dbReference type="EMBL" id="MCW1912255.1"/>
    </source>
</evidence>
<feature type="signal peptide" evidence="1">
    <location>
        <begin position="1"/>
        <end position="21"/>
    </location>
</feature>
<protein>
    <submittedName>
        <fullName evidence="2">Uncharacterized protein</fullName>
    </submittedName>
</protein>
<dbReference type="Proteomes" id="UP001165653">
    <property type="component" value="Unassembled WGS sequence"/>
</dbReference>
<comment type="caution">
    <text evidence="2">The sequence shown here is derived from an EMBL/GenBank/DDBJ whole genome shotgun (WGS) entry which is preliminary data.</text>
</comment>
<evidence type="ECO:0000256" key="1">
    <source>
        <dbReference type="SAM" id="SignalP"/>
    </source>
</evidence>
<gene>
    <name evidence="2" type="ORF">OJ996_01635</name>
</gene>
<evidence type="ECO:0000313" key="3">
    <source>
        <dbReference type="Proteomes" id="UP001165653"/>
    </source>
</evidence>
<name>A0ABT3FXF1_9BACT</name>